<dbReference type="InterPro" id="IPR027267">
    <property type="entry name" value="AH/BAR_dom_sf"/>
</dbReference>
<dbReference type="GO" id="GO:0005096">
    <property type="term" value="F:GTPase activator activity"/>
    <property type="evidence" value="ECO:0007669"/>
    <property type="project" value="UniProtKB-KW"/>
</dbReference>
<sequence length="736" mass="82412">MPVPIDFEDCIKDSPHFRGSLVEKKHCIYKKKKILEKLVKLCTGMIDTGKAYNAANQLFVGGVNELLMHCGRDNTIMTLCTKLLVGGYDMLFDQIQRSIKTQLQNFIAQSSLNLNSTSYIPLSSKPNSEVYPTSLILFFNGFMLQKVQSIKHLGMYLDGVLSYNVHINIVKCRISVAFQIMSYFHSQFTFFHQGYDLSKDLEPLMKSVSSQLDRLSVDSAAQRRELEYRHSVVQQRDVASDTRMEFLSAPSRGVAIEGYLFKRSKFRVFLFLFFRRWFTVKDNRLSYQKSLKVTPTSILTDTPTCTHTKTDSKSVCVRVSSPLPVSCMLQADSESLRHAWVQAVQSSIDTAYRERSDLEPPEVTTKRCGFGIRRKCLYLTVESNHCGLPVRAPSVKGHVESQGQGQPGVPFNPTKQYFFRILNTKKVICGLGNDVINSIYESRWEETGDVKAAADSPRLVKESWIKSKYVEKKFVKRRTTAASGNQSVLILRSTREAQLEIPKPVTKMEHCSDSSLLHADQPTNQRKFLPESLSLSLFPEGHTHGDSAADTLDPSELHPGMRLYRAALEGDLPSMAEALAHGADVNWVNKEEDGKTPLIISTCGGSLVSSEFLLQNGANVNYRDKKGRGAIHAATYQGHTGPSVCCLYCVYCNSSSATLANMISTLYTVVEPGFATGGMHTKLRMARMNEEMRDSEGVFGGMGDDETFQDIFRDFSHMASHDPEKLARRKPGLASS</sequence>
<dbReference type="InterPro" id="IPR038508">
    <property type="entry name" value="ArfGAP_dom_sf"/>
</dbReference>
<dbReference type="HOGENOM" id="CLU_012513_0_0_1"/>
<feature type="repeat" description="ANK" evidence="4">
    <location>
        <begin position="593"/>
        <end position="625"/>
    </location>
</feature>
<evidence type="ECO:0000259" key="6">
    <source>
        <dbReference type="PROSITE" id="PS50003"/>
    </source>
</evidence>
<dbReference type="EMBL" id="AFYH01214424">
    <property type="status" value="NOT_ANNOTATED_CDS"/>
    <property type="molecule type" value="Genomic_DNA"/>
</dbReference>
<dbReference type="SUPFAM" id="SSF57863">
    <property type="entry name" value="ArfGap/RecO-like zinc finger"/>
    <property type="match status" value="1"/>
</dbReference>
<evidence type="ECO:0000313" key="7">
    <source>
        <dbReference type="Ensembl" id="ENSLACP00000001700.1"/>
    </source>
</evidence>
<keyword evidence="5" id="KW-0343">GTPase activation</keyword>
<protein>
    <recommendedName>
        <fullName evidence="5">Arf-GAP with coiled-coil, ANK repeat and PH domain-containing protein</fullName>
        <shortName evidence="5">Cnt-b</shortName>
    </recommendedName>
    <alternativeName>
        <fullName evidence="5">Centaurin-beta</fullName>
    </alternativeName>
</protein>
<dbReference type="GeneTree" id="ENSGT00940000156389"/>
<accession>H2ZWC9</accession>
<evidence type="ECO:0000256" key="1">
    <source>
        <dbReference type="ARBA" id="ARBA00022723"/>
    </source>
</evidence>
<dbReference type="InterPro" id="IPR036770">
    <property type="entry name" value="Ankyrin_rpt-contain_sf"/>
</dbReference>
<dbReference type="eggNOG" id="KOG0521">
    <property type="taxonomic scope" value="Eukaryota"/>
</dbReference>
<reference evidence="8" key="1">
    <citation type="submission" date="2011-08" db="EMBL/GenBank/DDBJ databases">
        <title>The draft genome of Latimeria chalumnae.</title>
        <authorList>
            <person name="Di Palma F."/>
            <person name="Alfoldi J."/>
            <person name="Johnson J."/>
            <person name="Berlin A."/>
            <person name="Gnerre S."/>
            <person name="Jaffe D."/>
            <person name="MacCallum I."/>
            <person name="Young S."/>
            <person name="Walker B.J."/>
            <person name="Lander E."/>
            <person name="Lindblad-Toh K."/>
        </authorList>
    </citation>
    <scope>NUCLEOTIDE SEQUENCE [LARGE SCALE GENOMIC DNA]</scope>
    <source>
        <strain evidence="8">Wild caught</strain>
    </source>
</reference>
<dbReference type="EMBL" id="AFYH01214420">
    <property type="status" value="NOT_ANNOTATED_CDS"/>
    <property type="molecule type" value="Genomic_DNA"/>
</dbReference>
<evidence type="ECO:0000256" key="5">
    <source>
        <dbReference type="RuleBase" id="RU369028"/>
    </source>
</evidence>
<dbReference type="Pfam" id="PF00169">
    <property type="entry name" value="PH"/>
    <property type="match status" value="1"/>
</dbReference>
<dbReference type="Ensembl" id="ENSLACT00000001713.1">
    <property type="protein sequence ID" value="ENSLACP00000001700.1"/>
    <property type="gene ID" value="ENSLACG00000001521.1"/>
</dbReference>
<dbReference type="EMBL" id="AFYH01214421">
    <property type="status" value="NOT_ANNOTATED_CDS"/>
    <property type="molecule type" value="Genomic_DNA"/>
</dbReference>
<reference evidence="7" key="2">
    <citation type="submission" date="2025-08" db="UniProtKB">
        <authorList>
            <consortium name="Ensembl"/>
        </authorList>
    </citation>
    <scope>IDENTIFICATION</scope>
</reference>
<dbReference type="SUPFAM" id="SSF103657">
    <property type="entry name" value="BAR/IMD domain-like"/>
    <property type="match status" value="1"/>
</dbReference>
<dbReference type="InterPro" id="IPR045258">
    <property type="entry name" value="ACAP1/2/3-like"/>
</dbReference>
<dbReference type="InterPro" id="IPR011993">
    <property type="entry name" value="PH-like_dom_sf"/>
</dbReference>
<evidence type="ECO:0000313" key="8">
    <source>
        <dbReference type="Proteomes" id="UP000008672"/>
    </source>
</evidence>
<dbReference type="Proteomes" id="UP000008672">
    <property type="component" value="Unassembled WGS sequence"/>
</dbReference>
<dbReference type="InterPro" id="IPR001849">
    <property type="entry name" value="PH_domain"/>
</dbReference>
<dbReference type="InterPro" id="IPR002110">
    <property type="entry name" value="Ankyrin_rpt"/>
</dbReference>
<dbReference type="EMBL" id="AFYH01214418">
    <property type="status" value="NOT_ANNOTATED_CDS"/>
    <property type="molecule type" value="Genomic_DNA"/>
</dbReference>
<dbReference type="Gene3D" id="1.25.40.20">
    <property type="entry name" value="Ankyrin repeat-containing domain"/>
    <property type="match status" value="1"/>
</dbReference>
<keyword evidence="3 5" id="KW-0862">Zinc</keyword>
<keyword evidence="1 5" id="KW-0479">Metal-binding</keyword>
<dbReference type="GO" id="GO:0008270">
    <property type="term" value="F:zinc ion binding"/>
    <property type="evidence" value="ECO:0007669"/>
    <property type="project" value="UniProtKB-KW"/>
</dbReference>
<comment type="subcellular location">
    <subcellularLocation>
        <location evidence="5">Endosome membrane</location>
        <topology evidence="5">Peripheral membrane protein</topology>
    </subcellularLocation>
</comment>
<dbReference type="GO" id="GO:0010008">
    <property type="term" value="C:endosome membrane"/>
    <property type="evidence" value="ECO:0007669"/>
    <property type="project" value="UniProtKB-SubCell"/>
</dbReference>
<dbReference type="PROSITE" id="PS50003">
    <property type="entry name" value="PH_DOMAIN"/>
    <property type="match status" value="1"/>
</dbReference>
<keyword evidence="5" id="KW-0967">Endosome</keyword>
<dbReference type="InParanoid" id="H2ZWC9"/>
<dbReference type="Pfam" id="PF12796">
    <property type="entry name" value="Ank_2"/>
    <property type="match status" value="1"/>
</dbReference>
<dbReference type="Bgee" id="ENSLACG00000001521">
    <property type="expression patterns" value="Expressed in chordate pharynx and 5 other cell types or tissues"/>
</dbReference>
<keyword evidence="5" id="KW-0677">Repeat</keyword>
<keyword evidence="4 5" id="KW-0040">ANK repeat</keyword>
<comment type="domain">
    <text evidence="5">The BAR domain mediates homodimerization, it can neither bind membrane nor impart curvature, but instead requires the neighboring PH domain to achieve these functions.</text>
</comment>
<dbReference type="InterPro" id="IPR004148">
    <property type="entry name" value="BAR_dom"/>
</dbReference>
<evidence type="ECO:0000256" key="4">
    <source>
        <dbReference type="PROSITE-ProRule" id="PRU00023"/>
    </source>
</evidence>
<dbReference type="SMART" id="SM00233">
    <property type="entry name" value="PH"/>
    <property type="match status" value="1"/>
</dbReference>
<dbReference type="OMA" id="KYHRYDP"/>
<dbReference type="EMBL" id="AFYH01214422">
    <property type="status" value="NOT_ANNOTATED_CDS"/>
    <property type="molecule type" value="Genomic_DNA"/>
</dbReference>
<proteinExistence type="predicted"/>
<dbReference type="STRING" id="7897.ENSLACP00000001700"/>
<feature type="domain" description="PH" evidence="6">
    <location>
        <begin position="253"/>
        <end position="349"/>
    </location>
</feature>
<dbReference type="Gene3D" id="1.20.1270.60">
    <property type="entry name" value="Arfaptin homology (AH) domain/BAR domain"/>
    <property type="match status" value="2"/>
</dbReference>
<evidence type="ECO:0000256" key="2">
    <source>
        <dbReference type="ARBA" id="ARBA00022771"/>
    </source>
</evidence>
<dbReference type="EMBL" id="AFYH01214419">
    <property type="status" value="NOT_ANNOTATED_CDS"/>
    <property type="molecule type" value="Genomic_DNA"/>
</dbReference>
<dbReference type="PANTHER" id="PTHR23180">
    <property type="entry name" value="CENTAURIN/ARF"/>
    <property type="match status" value="1"/>
</dbReference>
<comment type="activity regulation">
    <text evidence="5">GAP activity stimulated by phosphatidylinositol 4,5-bisphosphate (PIP2) and phosphatidic acid.</text>
</comment>
<dbReference type="PROSITE" id="PS50088">
    <property type="entry name" value="ANK_REPEAT"/>
    <property type="match status" value="1"/>
</dbReference>
<dbReference type="PANTHER" id="PTHR23180:SF402">
    <property type="entry name" value="ARF-GAP WITH COILED-COIL, ANK REPEAT AND PH DOMAIN-CONTAINING PROTEIN"/>
    <property type="match status" value="1"/>
</dbReference>
<dbReference type="Gene3D" id="1.10.220.150">
    <property type="entry name" value="Arf GTPase activating protein"/>
    <property type="match status" value="1"/>
</dbReference>
<name>H2ZWC9_LATCH</name>
<dbReference type="EMBL" id="AFYH01214423">
    <property type="status" value="NOT_ANNOTATED_CDS"/>
    <property type="molecule type" value="Genomic_DNA"/>
</dbReference>
<reference evidence="7" key="3">
    <citation type="submission" date="2025-09" db="UniProtKB">
        <authorList>
            <consortium name="Ensembl"/>
        </authorList>
    </citation>
    <scope>IDENTIFICATION</scope>
</reference>
<comment type="function">
    <text evidence="5">GTPase-activating protein for the ADP ribosylation factor family.</text>
</comment>
<dbReference type="SUPFAM" id="SSF48403">
    <property type="entry name" value="Ankyrin repeat"/>
    <property type="match status" value="1"/>
</dbReference>
<comment type="domain">
    <text evidence="5">PH domain binds phospholipids including phosphatidic acid, phosphatidylinositol 3-phosphate, phosphatidylinositol 3,5-bisphosphate (PIP2) and phosphatidylinositol 3,4,5-trisphosphate (PIP3). May mediate protein binding to PIP2 or PIP3 containing membranes.</text>
</comment>
<dbReference type="Pfam" id="PF16746">
    <property type="entry name" value="BAR_3"/>
    <property type="match status" value="2"/>
</dbReference>
<organism evidence="7 8">
    <name type="scientific">Latimeria chalumnae</name>
    <name type="common">Coelacanth</name>
    <dbReference type="NCBI Taxonomy" id="7897"/>
    <lineage>
        <taxon>Eukaryota</taxon>
        <taxon>Metazoa</taxon>
        <taxon>Chordata</taxon>
        <taxon>Craniata</taxon>
        <taxon>Vertebrata</taxon>
        <taxon>Euteleostomi</taxon>
        <taxon>Coelacanthiformes</taxon>
        <taxon>Coelacanthidae</taxon>
        <taxon>Latimeria</taxon>
    </lineage>
</organism>
<dbReference type="SUPFAM" id="SSF50729">
    <property type="entry name" value="PH domain-like"/>
    <property type="match status" value="1"/>
</dbReference>
<keyword evidence="8" id="KW-1185">Reference proteome</keyword>
<dbReference type="InterPro" id="IPR037278">
    <property type="entry name" value="ARFGAP/RecO"/>
</dbReference>
<dbReference type="Gene3D" id="2.30.29.30">
    <property type="entry name" value="Pleckstrin-homology domain (PH domain)/Phosphotyrosine-binding domain (PTB)"/>
    <property type="match status" value="1"/>
</dbReference>
<dbReference type="AlphaFoldDB" id="H2ZWC9"/>
<evidence type="ECO:0000256" key="3">
    <source>
        <dbReference type="ARBA" id="ARBA00022833"/>
    </source>
</evidence>
<dbReference type="PROSITE" id="PS50297">
    <property type="entry name" value="ANK_REP_REGION"/>
    <property type="match status" value="1"/>
</dbReference>
<keyword evidence="2 5" id="KW-0863">Zinc-finger</keyword>